<keyword evidence="1 3" id="KW-0436">Ligase</keyword>
<accession>A0A285X7A7</accession>
<dbReference type="PROSITE" id="PS51733">
    <property type="entry name" value="BPL_LPL_CATALYTIC"/>
    <property type="match status" value="1"/>
</dbReference>
<gene>
    <name evidence="3" type="ORF">SAMN06296241_2459</name>
</gene>
<dbReference type="NCBIfam" id="TIGR00121">
    <property type="entry name" value="birA_ligase"/>
    <property type="match status" value="1"/>
</dbReference>
<feature type="domain" description="BPL/LPL catalytic" evidence="2">
    <location>
        <begin position="1"/>
        <end position="177"/>
    </location>
</feature>
<dbReference type="InterPro" id="IPR045864">
    <property type="entry name" value="aa-tRNA-synth_II/BPL/LPL"/>
</dbReference>
<keyword evidence="4" id="KW-1185">Reference proteome</keyword>
<dbReference type="AlphaFoldDB" id="A0A285X7A7"/>
<name>A0A285X7A7_9FLAO</name>
<evidence type="ECO:0000313" key="3">
    <source>
        <dbReference type="EMBL" id="SOC80896.1"/>
    </source>
</evidence>
<dbReference type="PANTHER" id="PTHR12835:SF5">
    <property type="entry name" value="BIOTIN--PROTEIN LIGASE"/>
    <property type="match status" value="1"/>
</dbReference>
<dbReference type="OrthoDB" id="9807064at2"/>
<dbReference type="PANTHER" id="PTHR12835">
    <property type="entry name" value="BIOTIN PROTEIN LIGASE"/>
    <property type="match status" value="1"/>
</dbReference>
<organism evidence="3 4">
    <name type="scientific">Salinimicrobium sediminis</name>
    <dbReference type="NCBI Taxonomy" id="1343891"/>
    <lineage>
        <taxon>Bacteria</taxon>
        <taxon>Pseudomonadati</taxon>
        <taxon>Bacteroidota</taxon>
        <taxon>Flavobacteriia</taxon>
        <taxon>Flavobacteriales</taxon>
        <taxon>Flavobacteriaceae</taxon>
        <taxon>Salinimicrobium</taxon>
    </lineage>
</organism>
<evidence type="ECO:0000256" key="1">
    <source>
        <dbReference type="ARBA" id="ARBA00022598"/>
    </source>
</evidence>
<dbReference type="GO" id="GO:0005737">
    <property type="term" value="C:cytoplasm"/>
    <property type="evidence" value="ECO:0007669"/>
    <property type="project" value="TreeGrafter"/>
</dbReference>
<evidence type="ECO:0000313" key="4">
    <source>
        <dbReference type="Proteomes" id="UP000219193"/>
    </source>
</evidence>
<dbReference type="Pfam" id="PF03099">
    <property type="entry name" value="BPL_LplA_LipB"/>
    <property type="match status" value="1"/>
</dbReference>
<dbReference type="Gene3D" id="3.30.930.10">
    <property type="entry name" value="Bira Bifunctional Protein, Domain 2"/>
    <property type="match status" value="1"/>
</dbReference>
<dbReference type="Proteomes" id="UP000219193">
    <property type="component" value="Unassembled WGS sequence"/>
</dbReference>
<proteinExistence type="predicted"/>
<dbReference type="InterPro" id="IPR004143">
    <property type="entry name" value="BPL_LPL_catalytic"/>
</dbReference>
<dbReference type="RefSeq" id="WP_097056672.1">
    <property type="nucleotide sequence ID" value="NZ_OCMF01000003.1"/>
</dbReference>
<sequence>MHLIKVDAINSTNSFAREMFRENPQMPLTCIVAKKQLQGRGQRGTNWDSEEGKNLTFSVFMPNLRLRPARQFLLSAAVATSLVSSLEKFDLPRLKVKWPNDILSANQKIAGILIENIISEGRVIASVIGIGLNVNQLQFENLPKASSMKMVSGRDFDSEEVLGLILMDLENSFRSFSEENSEAIFKAYEKWLFRKDMPSTFKNPDDSMFTGMITGVSATGMLRVQTDDEEIREFDLKEVELCY</sequence>
<dbReference type="CDD" id="cd16442">
    <property type="entry name" value="BPL"/>
    <property type="match status" value="1"/>
</dbReference>
<dbReference type="InterPro" id="IPR004408">
    <property type="entry name" value="Biotin_CoA_COase_ligase"/>
</dbReference>
<evidence type="ECO:0000259" key="2">
    <source>
        <dbReference type="PROSITE" id="PS51733"/>
    </source>
</evidence>
<dbReference type="GO" id="GO:0004077">
    <property type="term" value="F:biotin--[biotin carboxyl-carrier protein] ligase activity"/>
    <property type="evidence" value="ECO:0007669"/>
    <property type="project" value="InterPro"/>
</dbReference>
<dbReference type="SUPFAM" id="SSF55681">
    <property type="entry name" value="Class II aaRS and biotin synthetases"/>
    <property type="match status" value="1"/>
</dbReference>
<dbReference type="EMBL" id="OCMF01000003">
    <property type="protein sequence ID" value="SOC80896.1"/>
    <property type="molecule type" value="Genomic_DNA"/>
</dbReference>
<protein>
    <submittedName>
        <fullName evidence="3">BirA family transcriptional regulator, biotin operon repressor / biotin-[acetyl-CoA-carboxylase] ligase</fullName>
    </submittedName>
</protein>
<reference evidence="4" key="1">
    <citation type="submission" date="2017-09" db="EMBL/GenBank/DDBJ databases">
        <authorList>
            <person name="Varghese N."/>
            <person name="Submissions S."/>
        </authorList>
    </citation>
    <scope>NUCLEOTIDE SEQUENCE [LARGE SCALE GENOMIC DNA]</scope>
    <source>
        <strain evidence="4">CGMCC 1.12641</strain>
    </source>
</reference>